<dbReference type="NCBIfam" id="TIGR01554">
    <property type="entry name" value="major_cap_HK97"/>
    <property type="match status" value="1"/>
</dbReference>
<keyword evidence="4" id="KW-1185">Reference proteome</keyword>
<dbReference type="Proteomes" id="UP000199150">
    <property type="component" value="Unassembled WGS sequence"/>
</dbReference>
<evidence type="ECO:0000313" key="3">
    <source>
        <dbReference type="EMBL" id="SCW53775.1"/>
    </source>
</evidence>
<protein>
    <submittedName>
        <fullName evidence="3">Phage major capsid protein, HK97 family</fullName>
    </submittedName>
</protein>
<dbReference type="InterPro" id="IPR024455">
    <property type="entry name" value="Phage_capsid"/>
</dbReference>
<feature type="domain" description="Phage capsid-like C-terminal" evidence="2">
    <location>
        <begin position="116"/>
        <end position="399"/>
    </location>
</feature>
<organism evidence="3 4">
    <name type="scientific">Asticcacaulis taihuensis</name>
    <dbReference type="NCBI Taxonomy" id="260084"/>
    <lineage>
        <taxon>Bacteria</taxon>
        <taxon>Pseudomonadati</taxon>
        <taxon>Pseudomonadota</taxon>
        <taxon>Alphaproteobacteria</taxon>
        <taxon>Caulobacterales</taxon>
        <taxon>Caulobacteraceae</taxon>
        <taxon>Asticcacaulis</taxon>
    </lineage>
</organism>
<proteinExistence type="predicted"/>
<dbReference type="Gene3D" id="3.30.2320.10">
    <property type="entry name" value="hypothetical protein PF0899 domain"/>
    <property type="match status" value="1"/>
</dbReference>
<accession>A0A1G4RB28</accession>
<dbReference type="EMBL" id="FMTS01000002">
    <property type="protein sequence ID" value="SCW53775.1"/>
    <property type="molecule type" value="Genomic_DNA"/>
</dbReference>
<gene>
    <name evidence="3" type="ORF">SAMN02927928_1721</name>
</gene>
<dbReference type="OrthoDB" id="9786516at2"/>
<dbReference type="STRING" id="260084.SAMN02927928_1721"/>
<evidence type="ECO:0000256" key="1">
    <source>
        <dbReference type="ARBA" id="ARBA00004328"/>
    </source>
</evidence>
<evidence type="ECO:0000313" key="4">
    <source>
        <dbReference type="Proteomes" id="UP000199150"/>
    </source>
</evidence>
<dbReference type="AlphaFoldDB" id="A0A1G4RB28"/>
<name>A0A1G4RB28_9CAUL</name>
<reference evidence="4" key="1">
    <citation type="submission" date="2016-10" db="EMBL/GenBank/DDBJ databases">
        <authorList>
            <person name="Varghese N."/>
            <person name="Submissions S."/>
        </authorList>
    </citation>
    <scope>NUCLEOTIDE SEQUENCE [LARGE SCALE GENOMIC DNA]</scope>
    <source>
        <strain evidence="4">CGMCC 1.3431</strain>
    </source>
</reference>
<dbReference type="InterPro" id="IPR054612">
    <property type="entry name" value="Phage_capsid-like_C"/>
</dbReference>
<dbReference type="Gene3D" id="3.30.2400.10">
    <property type="entry name" value="Major capsid protein gp5"/>
    <property type="match status" value="1"/>
</dbReference>
<comment type="subcellular location">
    <subcellularLocation>
        <location evidence="1">Virion</location>
    </subcellularLocation>
</comment>
<dbReference type="Pfam" id="PF05065">
    <property type="entry name" value="Phage_capsid"/>
    <property type="match status" value="1"/>
</dbReference>
<dbReference type="RefSeq" id="WP_090646482.1">
    <property type="nucleotide sequence ID" value="NZ_CBCRYE010000004.1"/>
</dbReference>
<dbReference type="SUPFAM" id="SSF56563">
    <property type="entry name" value="Major capsid protein gp5"/>
    <property type="match status" value="1"/>
</dbReference>
<sequence>MKEVKQAAASPEVRAALHEVLANFEAFKAANDERLSAIETKRGDGLLEDKLERIESALQSAEGRLQRLMSQKSRPVIEEGRLVQPDEAKAAWNGYLRSGRMGIELKAGISSASGLGVLAPTETETFIDRRLAQVSPFRSLASVRQVGAATFRKPVTTASVTSGWVAETAARPETNPATLDLITFAAGDLYASPSATQDLLDDAYINLDEWLASEIEDSFAAQETTAFVSGDGSAKPKGFLNYTTAANASATWGQIGYVATGAASDFATTNPTDALIDLIYAPKAQYRPGASFVMNRRTAAKIRKFKDAEGNYIWQPAMTAGSLPLLLGYPVQEIEDMPDVAANAFSVAFGDFAKGYLIVDRAGISVLRDPYSAKPYVLFYTTKRVGGGVQNFDAIKLLKVAAS</sequence>
<evidence type="ECO:0000259" key="2">
    <source>
        <dbReference type="Pfam" id="PF05065"/>
    </source>
</evidence>